<evidence type="ECO:0000256" key="1">
    <source>
        <dbReference type="SAM" id="MobiDB-lite"/>
    </source>
</evidence>
<feature type="compositionally biased region" description="Polar residues" evidence="1">
    <location>
        <begin position="51"/>
        <end position="60"/>
    </location>
</feature>
<proteinExistence type="predicted"/>
<sequence length="111" mass="12140">MSLAGRRRPRYKGRGAGPLVLSAAGGGAARWLWRGRDAWAFPTRARWRTVPSASGASQARPSRGQVWDSSLGERTQRAAAVRPRRRRQAPKGVCPPEAERPQGDAGPWEGR</sequence>
<name>A0A5E4AAC0_MARMO</name>
<feature type="region of interest" description="Disordered" evidence="1">
    <location>
        <begin position="48"/>
        <end position="111"/>
    </location>
</feature>
<dbReference type="Proteomes" id="UP000335636">
    <property type="component" value="Unassembled WGS sequence"/>
</dbReference>
<reference evidence="2" key="1">
    <citation type="submission" date="2019-04" db="EMBL/GenBank/DDBJ databases">
        <authorList>
            <person name="Alioto T."/>
            <person name="Alioto T."/>
        </authorList>
    </citation>
    <scope>NUCLEOTIDE SEQUENCE [LARGE SCALE GENOMIC DNA]</scope>
</reference>
<evidence type="ECO:0000313" key="2">
    <source>
        <dbReference type="EMBL" id="VTJ54247.1"/>
    </source>
</evidence>
<comment type="caution">
    <text evidence="2">The sequence shown here is derived from an EMBL/GenBank/DDBJ whole genome shotgun (WGS) entry which is preliminary data.</text>
</comment>
<keyword evidence="3" id="KW-1185">Reference proteome</keyword>
<organism evidence="2 3">
    <name type="scientific">Marmota monax</name>
    <name type="common">Woodchuck</name>
    <dbReference type="NCBI Taxonomy" id="9995"/>
    <lineage>
        <taxon>Eukaryota</taxon>
        <taxon>Metazoa</taxon>
        <taxon>Chordata</taxon>
        <taxon>Craniata</taxon>
        <taxon>Vertebrata</taxon>
        <taxon>Euteleostomi</taxon>
        <taxon>Mammalia</taxon>
        <taxon>Eutheria</taxon>
        <taxon>Euarchontoglires</taxon>
        <taxon>Glires</taxon>
        <taxon>Rodentia</taxon>
        <taxon>Sciuromorpha</taxon>
        <taxon>Sciuridae</taxon>
        <taxon>Xerinae</taxon>
        <taxon>Marmotini</taxon>
        <taxon>Marmota</taxon>
    </lineage>
</organism>
<accession>A0A5E4AAC0</accession>
<feature type="region of interest" description="Disordered" evidence="1">
    <location>
        <begin position="1"/>
        <end position="20"/>
    </location>
</feature>
<protein>
    <submittedName>
        <fullName evidence="2">Uncharacterized protein</fullName>
    </submittedName>
</protein>
<dbReference type="AlphaFoldDB" id="A0A5E4AAC0"/>
<gene>
    <name evidence="2" type="ORF">MONAX_5E024579</name>
</gene>
<dbReference type="EMBL" id="CABDUW010000036">
    <property type="protein sequence ID" value="VTJ54247.1"/>
    <property type="molecule type" value="Genomic_DNA"/>
</dbReference>
<feature type="compositionally biased region" description="Basic residues" evidence="1">
    <location>
        <begin position="1"/>
        <end position="13"/>
    </location>
</feature>
<evidence type="ECO:0000313" key="3">
    <source>
        <dbReference type="Proteomes" id="UP000335636"/>
    </source>
</evidence>